<reference evidence="2 3" key="2">
    <citation type="submission" date="2017-09" db="EMBL/GenBank/DDBJ databases">
        <authorList>
            <person name="Lee N."/>
            <person name="Cho B.-K."/>
        </authorList>
    </citation>
    <scope>NUCLEOTIDE SEQUENCE [LARGE SCALE GENOMIC DNA]</scope>
    <source>
        <strain evidence="2 3">ATCC 27467</strain>
    </source>
</reference>
<dbReference type="Proteomes" id="UP000634660">
    <property type="component" value="Unassembled WGS sequence"/>
</dbReference>
<reference evidence="1" key="3">
    <citation type="submission" date="2020-09" db="EMBL/GenBank/DDBJ databases">
        <authorList>
            <person name="Sun Q."/>
            <person name="Ohkuma M."/>
        </authorList>
    </citation>
    <scope>NUCLEOTIDE SEQUENCE</scope>
    <source>
        <strain evidence="1">JCM 4834</strain>
    </source>
</reference>
<name>A0A5P2UFQ6_9ACTN</name>
<sequence>MSRWIVLATPLSGMPDTARDTKVLRELTGTAEEAAHTLLEQAHTFDGRVWKVSRREVFRHTDRSVYLRLTGRFSTFGYLLQLAELVSDSAAPSATAP</sequence>
<dbReference type="EMBL" id="BMVX01000001">
    <property type="protein sequence ID" value="GGZ46051.1"/>
    <property type="molecule type" value="Genomic_DNA"/>
</dbReference>
<evidence type="ECO:0000313" key="3">
    <source>
        <dbReference type="Proteomes" id="UP000326831"/>
    </source>
</evidence>
<dbReference type="RefSeq" id="WP_150516366.1">
    <property type="nucleotide sequence ID" value="NZ_BMVX01000001.1"/>
</dbReference>
<keyword evidence="3" id="KW-1185">Reference proteome</keyword>
<organism evidence="2 3">
    <name type="scientific">Streptomyces subrutilus</name>
    <dbReference type="NCBI Taxonomy" id="36818"/>
    <lineage>
        <taxon>Bacteria</taxon>
        <taxon>Bacillati</taxon>
        <taxon>Actinomycetota</taxon>
        <taxon>Actinomycetes</taxon>
        <taxon>Kitasatosporales</taxon>
        <taxon>Streptomycetaceae</taxon>
        <taxon>Streptomyces</taxon>
    </lineage>
</organism>
<accession>A0A5P2UFQ6</accession>
<protein>
    <submittedName>
        <fullName evidence="2">Uncharacterized protein</fullName>
    </submittedName>
</protein>
<dbReference type="EMBL" id="CP023701">
    <property type="protein sequence ID" value="QEU77269.1"/>
    <property type="molecule type" value="Genomic_DNA"/>
</dbReference>
<evidence type="ECO:0000313" key="1">
    <source>
        <dbReference type="EMBL" id="GGZ46051.1"/>
    </source>
</evidence>
<proteinExistence type="predicted"/>
<gene>
    <name evidence="2" type="ORF">CP968_02250</name>
    <name evidence="1" type="ORF">GCM10010371_01390</name>
</gene>
<dbReference type="Proteomes" id="UP000326831">
    <property type="component" value="Chromosome"/>
</dbReference>
<evidence type="ECO:0000313" key="2">
    <source>
        <dbReference type="EMBL" id="QEU77269.1"/>
    </source>
</evidence>
<dbReference type="OrthoDB" id="4247691at2"/>
<reference evidence="1" key="1">
    <citation type="journal article" date="2014" name="Int. J. Syst. Evol. Microbiol.">
        <title>Complete genome sequence of Corynebacterium casei LMG S-19264T (=DSM 44701T), isolated from a smear-ripened cheese.</title>
        <authorList>
            <consortium name="US DOE Joint Genome Institute (JGI-PGF)"/>
            <person name="Walter F."/>
            <person name="Albersmeier A."/>
            <person name="Kalinowski J."/>
            <person name="Ruckert C."/>
        </authorList>
    </citation>
    <scope>NUCLEOTIDE SEQUENCE</scope>
    <source>
        <strain evidence="1">JCM 4834</strain>
    </source>
</reference>
<dbReference type="AlphaFoldDB" id="A0A5P2UFQ6"/>
<dbReference type="KEGG" id="ssub:CP968_02250"/>